<protein>
    <submittedName>
        <fullName evidence="2">Phosphotransferase</fullName>
    </submittedName>
</protein>
<dbReference type="SUPFAM" id="SSF56112">
    <property type="entry name" value="Protein kinase-like (PK-like)"/>
    <property type="match status" value="1"/>
</dbReference>
<dbReference type="EMBL" id="JBGMEL010000036">
    <property type="protein sequence ID" value="MFA0792650.1"/>
    <property type="molecule type" value="Genomic_DNA"/>
</dbReference>
<evidence type="ECO:0000313" key="3">
    <source>
        <dbReference type="Proteomes" id="UP001569414"/>
    </source>
</evidence>
<proteinExistence type="predicted"/>
<evidence type="ECO:0000313" key="2">
    <source>
        <dbReference type="EMBL" id="MFA0792650.1"/>
    </source>
</evidence>
<feature type="domain" description="Aminoglycoside phosphotransferase" evidence="1">
    <location>
        <begin position="34"/>
        <end position="252"/>
    </location>
</feature>
<organism evidence="2 3">
    <name type="scientific">Microbulbifer echini</name>
    <dbReference type="NCBI Taxonomy" id="1529067"/>
    <lineage>
        <taxon>Bacteria</taxon>
        <taxon>Pseudomonadati</taxon>
        <taxon>Pseudomonadota</taxon>
        <taxon>Gammaproteobacteria</taxon>
        <taxon>Cellvibrionales</taxon>
        <taxon>Microbulbiferaceae</taxon>
        <taxon>Microbulbifer</taxon>
    </lineage>
</organism>
<name>A0ABV4NTN5_9GAMM</name>
<comment type="caution">
    <text evidence="2">The sequence shown here is derived from an EMBL/GenBank/DDBJ whole genome shotgun (WGS) entry which is preliminary data.</text>
</comment>
<dbReference type="PANTHER" id="PTHR40086:SF1">
    <property type="entry name" value="CELL CYCLE REGULATOR CCRZ"/>
    <property type="match status" value="1"/>
</dbReference>
<dbReference type="Gene3D" id="3.90.1200.10">
    <property type="match status" value="1"/>
</dbReference>
<reference evidence="2 3" key="1">
    <citation type="submission" date="2024-08" db="EMBL/GenBank/DDBJ databases">
        <authorList>
            <person name="Ishaq N."/>
        </authorList>
    </citation>
    <scope>NUCLEOTIDE SEQUENCE [LARGE SCALE GENOMIC DNA]</scope>
    <source>
        <strain evidence="2 3">JCM 30400</strain>
    </source>
</reference>
<dbReference type="CDD" id="cd05151">
    <property type="entry name" value="ChoK-like"/>
    <property type="match status" value="1"/>
</dbReference>
<dbReference type="Gene3D" id="3.30.200.20">
    <property type="entry name" value="Phosphorylase Kinase, domain 1"/>
    <property type="match status" value="1"/>
</dbReference>
<dbReference type="InterPro" id="IPR011009">
    <property type="entry name" value="Kinase-like_dom_sf"/>
</dbReference>
<gene>
    <name evidence="2" type="ORF">ACCI51_19115</name>
</gene>
<dbReference type="Proteomes" id="UP001569414">
    <property type="component" value="Unassembled WGS sequence"/>
</dbReference>
<sequence length="298" mass="34157">MPSSWDPTDGALSPSAVIPSDWRLWSESRPLFVRPMTGGLTNRTYLISSGEALLVLRHNSPLSQSLDLDRATEAQVLDRATHAGLCAPLVYCDPQHEYLVTRFIQGQPWHKQRPGAIERLARLLNRIHALPPVNSQLGIEQKAENYWPSISTQADFYSLLARLRSALSSSIRTVEDYREGSCLCHNDLTKENLIESTDEKLIAIDWEYASMGDHYYDLAALVEEHQLSLAQQQQLLSSYLQRPLNRNDWRRLLHWRLIYKYLCVLWHAVQWSTKKDRTDSGAINTQCQTLLQLIPLSH</sequence>
<keyword evidence="3" id="KW-1185">Reference proteome</keyword>
<accession>A0ABV4NTN5</accession>
<dbReference type="Pfam" id="PF01636">
    <property type="entry name" value="APH"/>
    <property type="match status" value="1"/>
</dbReference>
<dbReference type="PANTHER" id="PTHR40086">
    <property type="entry name" value="PHOSPHOTRANSFERASE YTMP-RELATED"/>
    <property type="match status" value="1"/>
</dbReference>
<dbReference type="RefSeq" id="WP_371845024.1">
    <property type="nucleotide sequence ID" value="NZ_JBGMEL010000036.1"/>
</dbReference>
<dbReference type="InterPro" id="IPR052077">
    <property type="entry name" value="CcrZ_PhaseVar_Mediator"/>
</dbReference>
<dbReference type="InterPro" id="IPR002575">
    <property type="entry name" value="Aminoglycoside_PTrfase"/>
</dbReference>
<evidence type="ECO:0000259" key="1">
    <source>
        <dbReference type="Pfam" id="PF01636"/>
    </source>
</evidence>